<dbReference type="SMART" id="SM01166">
    <property type="entry name" value="DUF1899"/>
    <property type="match status" value="1"/>
</dbReference>
<dbReference type="PROSITE" id="PS00678">
    <property type="entry name" value="WD_REPEATS_1"/>
    <property type="match status" value="1"/>
</dbReference>
<dbReference type="InterPro" id="IPR036322">
    <property type="entry name" value="WD40_repeat_dom_sf"/>
</dbReference>
<keyword evidence="5" id="KW-0009">Actin-binding</keyword>
<evidence type="ECO:0000313" key="9">
    <source>
        <dbReference type="EMBL" id="CAD5120749.1"/>
    </source>
</evidence>
<sequence>MSFRVRQSKFRHVFGQALKKDQCYDNIRVTKSAWDSTYCAVNPKFLAIITEAAGGGAFLILPVEKTGRIERDIPLVSGHKKAVLDIQWCPHNDNVIASASDDCTVKVWSIPDEGLVKNLEEPITTLIAHQRRVGLIAWHPTAHNVLLSAGSDNMIFIWNVGTEEILIELGVLPDLPLCASWNYDGSLVAFTCKDKKLRIIDPRSGAVVKEHKAHEGTKPSQVVFLKNNLLFTTGFSKMSERQYALWDSNLENICIQEIDNSNGVIFPFYDPDTNMIYLCGKGDTAIRYFEITQQPPYVHWLDQYGSSEPQRGIGAMPKRGLNVNNCEIMR</sequence>
<organism evidence="9 10">
    <name type="scientific">Dimorphilus gyrociliatus</name>
    <dbReference type="NCBI Taxonomy" id="2664684"/>
    <lineage>
        <taxon>Eukaryota</taxon>
        <taxon>Metazoa</taxon>
        <taxon>Spiralia</taxon>
        <taxon>Lophotrochozoa</taxon>
        <taxon>Annelida</taxon>
        <taxon>Polychaeta</taxon>
        <taxon>Polychaeta incertae sedis</taxon>
        <taxon>Dinophilidae</taxon>
        <taxon>Dimorphilus</taxon>
    </lineage>
</organism>
<dbReference type="Gene3D" id="2.130.10.10">
    <property type="entry name" value="YVTN repeat-like/Quinoprotein amine dehydrogenase"/>
    <property type="match status" value="1"/>
</dbReference>
<dbReference type="GO" id="GO:0007015">
    <property type="term" value="P:actin filament organization"/>
    <property type="evidence" value="ECO:0007669"/>
    <property type="project" value="TreeGrafter"/>
</dbReference>
<dbReference type="Pfam" id="PF08953">
    <property type="entry name" value="DUF1899"/>
    <property type="match status" value="1"/>
</dbReference>
<evidence type="ECO:0000256" key="4">
    <source>
        <dbReference type="ARBA" id="ARBA00023054"/>
    </source>
</evidence>
<evidence type="ECO:0000256" key="1">
    <source>
        <dbReference type="ARBA" id="ARBA00009482"/>
    </source>
</evidence>
<dbReference type="InterPro" id="IPR015943">
    <property type="entry name" value="WD40/YVTN_repeat-like_dom_sf"/>
</dbReference>
<evidence type="ECO:0000313" key="10">
    <source>
        <dbReference type="Proteomes" id="UP000549394"/>
    </source>
</evidence>
<comment type="caution">
    <text evidence="9">The sequence shown here is derived from an EMBL/GenBank/DDBJ whole genome shotgun (WGS) entry which is preliminary data.</text>
</comment>
<dbReference type="OrthoDB" id="1850764at2759"/>
<protein>
    <recommendedName>
        <fullName evidence="7">Coronin</fullName>
    </recommendedName>
</protein>
<evidence type="ECO:0000259" key="8">
    <source>
        <dbReference type="SMART" id="SM01166"/>
    </source>
</evidence>
<evidence type="ECO:0000256" key="5">
    <source>
        <dbReference type="ARBA" id="ARBA00023203"/>
    </source>
</evidence>
<dbReference type="InterPro" id="IPR001680">
    <property type="entry name" value="WD40_rpt"/>
</dbReference>
<dbReference type="InterPro" id="IPR015505">
    <property type="entry name" value="Coronin"/>
</dbReference>
<proteinExistence type="inferred from homology"/>
<comment type="similarity">
    <text evidence="1 7">Belongs to the WD repeat coronin family.</text>
</comment>
<evidence type="ECO:0000256" key="3">
    <source>
        <dbReference type="ARBA" id="ARBA00022737"/>
    </source>
</evidence>
<dbReference type="InterPro" id="IPR015048">
    <property type="entry name" value="DUF1899"/>
</dbReference>
<dbReference type="SMART" id="SM00320">
    <property type="entry name" value="WD40"/>
    <property type="match status" value="4"/>
</dbReference>
<dbReference type="InterPro" id="IPR019775">
    <property type="entry name" value="WD40_repeat_CS"/>
</dbReference>
<feature type="repeat" description="WD" evidence="6">
    <location>
        <begin position="76"/>
        <end position="118"/>
    </location>
</feature>
<dbReference type="PROSITE" id="PS50294">
    <property type="entry name" value="WD_REPEATS_REGION"/>
    <property type="match status" value="2"/>
</dbReference>
<evidence type="ECO:0000256" key="7">
    <source>
        <dbReference type="RuleBase" id="RU280818"/>
    </source>
</evidence>
<keyword evidence="3 7" id="KW-0677">Repeat</keyword>
<feature type="domain" description="DUF1899" evidence="8">
    <location>
        <begin position="2"/>
        <end position="67"/>
    </location>
</feature>
<dbReference type="SUPFAM" id="SSF50978">
    <property type="entry name" value="WD40 repeat-like"/>
    <property type="match status" value="1"/>
</dbReference>
<dbReference type="EMBL" id="CAJFCJ010000013">
    <property type="protein sequence ID" value="CAD5120749.1"/>
    <property type="molecule type" value="Genomic_DNA"/>
</dbReference>
<keyword evidence="4" id="KW-0175">Coiled coil</keyword>
<dbReference type="Pfam" id="PF00400">
    <property type="entry name" value="WD40"/>
    <property type="match status" value="2"/>
</dbReference>
<dbReference type="SMART" id="SM01167">
    <property type="entry name" value="DUF1900"/>
    <property type="match status" value="1"/>
</dbReference>
<gene>
    <name evidence="9" type="ORF">DGYR_LOCUS8794</name>
</gene>
<dbReference type="GO" id="GO:0051015">
    <property type="term" value="F:actin filament binding"/>
    <property type="evidence" value="ECO:0007669"/>
    <property type="project" value="TreeGrafter"/>
</dbReference>
<evidence type="ECO:0000256" key="2">
    <source>
        <dbReference type="ARBA" id="ARBA00022574"/>
    </source>
</evidence>
<accession>A0A7I8VWZ5</accession>
<dbReference type="PROSITE" id="PS50082">
    <property type="entry name" value="WD_REPEATS_2"/>
    <property type="match status" value="2"/>
</dbReference>
<dbReference type="Proteomes" id="UP000549394">
    <property type="component" value="Unassembled WGS sequence"/>
</dbReference>
<name>A0A7I8VWZ5_9ANNE</name>
<evidence type="ECO:0000256" key="6">
    <source>
        <dbReference type="PROSITE-ProRule" id="PRU00221"/>
    </source>
</evidence>
<reference evidence="9 10" key="1">
    <citation type="submission" date="2020-08" db="EMBL/GenBank/DDBJ databases">
        <authorList>
            <person name="Hejnol A."/>
        </authorList>
    </citation>
    <scope>NUCLEOTIDE SEQUENCE [LARGE SCALE GENOMIC DNA]</scope>
</reference>
<feature type="repeat" description="WD" evidence="6">
    <location>
        <begin position="126"/>
        <end position="168"/>
    </location>
</feature>
<dbReference type="PANTHER" id="PTHR10856">
    <property type="entry name" value="CORONIN"/>
    <property type="match status" value="1"/>
</dbReference>
<keyword evidence="10" id="KW-1185">Reference proteome</keyword>
<dbReference type="PANTHER" id="PTHR10856:SF0">
    <property type="entry name" value="CORONIN"/>
    <property type="match status" value="1"/>
</dbReference>
<keyword evidence="2 6" id="KW-0853">WD repeat</keyword>
<dbReference type="AlphaFoldDB" id="A0A7I8VWZ5"/>
<dbReference type="FunFam" id="2.130.10.10:FF:000502">
    <property type="entry name" value="Coronin"/>
    <property type="match status" value="1"/>
</dbReference>